<dbReference type="EMBL" id="JARLKZ010000021">
    <property type="protein sequence ID" value="MEC0243050.1"/>
    <property type="molecule type" value="Genomic_DNA"/>
</dbReference>
<dbReference type="PANTHER" id="PTHR11070:SF48">
    <property type="entry name" value="ATP-DEPENDENT HELICASE_NUCLEASE SUBUNIT A"/>
    <property type="match status" value="1"/>
</dbReference>
<dbReference type="InterPro" id="IPR038726">
    <property type="entry name" value="PDDEXK_AddAB-type"/>
</dbReference>
<evidence type="ECO:0000256" key="4">
    <source>
        <dbReference type="ARBA" id="ARBA00022801"/>
    </source>
</evidence>
<evidence type="ECO:0000256" key="13">
    <source>
        <dbReference type="HAMAP-Rule" id="MF_01451"/>
    </source>
</evidence>
<evidence type="ECO:0000256" key="3">
    <source>
        <dbReference type="ARBA" id="ARBA00022763"/>
    </source>
</evidence>
<feature type="domain" description="UvrD-like helicase ATP-binding" evidence="15">
    <location>
        <begin position="23"/>
        <end position="497"/>
    </location>
</feature>
<proteinExistence type="inferred from homology"/>
<dbReference type="InterPro" id="IPR011335">
    <property type="entry name" value="Restrct_endonuc-II-like"/>
</dbReference>
<evidence type="ECO:0000256" key="1">
    <source>
        <dbReference type="ARBA" id="ARBA00022722"/>
    </source>
</evidence>
<keyword evidence="3 13" id="KW-0227">DNA damage</keyword>
<feature type="domain" description="UvrD-like helicase C-terminal" evidence="16">
    <location>
        <begin position="543"/>
        <end position="892"/>
    </location>
</feature>
<dbReference type="PANTHER" id="PTHR11070">
    <property type="entry name" value="UVRD / RECB / PCRA DNA HELICASE FAMILY MEMBER"/>
    <property type="match status" value="1"/>
</dbReference>
<evidence type="ECO:0000256" key="8">
    <source>
        <dbReference type="ARBA" id="ARBA00023125"/>
    </source>
</evidence>
<comment type="caution">
    <text evidence="17">The sequence shown here is derived from an EMBL/GenBank/DDBJ whole genome shotgun (WGS) entry which is preliminary data.</text>
</comment>
<dbReference type="EC" id="3.1.-.-" evidence="13"/>
<evidence type="ECO:0000256" key="6">
    <source>
        <dbReference type="ARBA" id="ARBA00022839"/>
    </source>
</evidence>
<dbReference type="Gene3D" id="3.90.320.10">
    <property type="match status" value="1"/>
</dbReference>
<gene>
    <name evidence="13 17" type="primary">addA</name>
    <name evidence="17" type="ORF">P4H66_24885</name>
</gene>
<evidence type="ECO:0000256" key="9">
    <source>
        <dbReference type="ARBA" id="ARBA00023204"/>
    </source>
</evidence>
<keyword evidence="9 13" id="KW-0234">DNA repair</keyword>
<protein>
    <recommendedName>
        <fullName evidence="13">ATP-dependent helicase/nuclease subunit A</fullName>
        <ecNumber evidence="13">3.1.-.-</ecNumber>
        <ecNumber evidence="13">5.6.2.4</ecNumber>
    </recommendedName>
    <alternativeName>
        <fullName evidence="13">ATP-dependent helicase/nuclease AddA</fullName>
    </alternativeName>
    <alternativeName>
        <fullName evidence="13">DNA 3'-5' helicase AddA</fullName>
    </alternativeName>
</protein>
<dbReference type="RefSeq" id="WP_326090798.1">
    <property type="nucleotide sequence ID" value="NZ_JARLKZ010000021.1"/>
</dbReference>
<name>A0ABU6GTH0_9BACL</name>
<dbReference type="InterPro" id="IPR014016">
    <property type="entry name" value="UvrD-like_ATP-bd"/>
</dbReference>
<dbReference type="InterPro" id="IPR014152">
    <property type="entry name" value="AddA"/>
</dbReference>
<evidence type="ECO:0000313" key="17">
    <source>
        <dbReference type="EMBL" id="MEC0243050.1"/>
    </source>
</evidence>
<dbReference type="Proteomes" id="UP001344632">
    <property type="component" value="Unassembled WGS sequence"/>
</dbReference>
<accession>A0ABU6GTH0</accession>
<dbReference type="PROSITE" id="PS51198">
    <property type="entry name" value="UVRD_HELICASE_ATP_BIND"/>
    <property type="match status" value="1"/>
</dbReference>
<evidence type="ECO:0000256" key="5">
    <source>
        <dbReference type="ARBA" id="ARBA00022806"/>
    </source>
</evidence>
<keyword evidence="1 13" id="KW-0540">Nuclease</keyword>
<evidence type="ECO:0000259" key="16">
    <source>
        <dbReference type="PROSITE" id="PS51217"/>
    </source>
</evidence>
<comment type="catalytic activity">
    <reaction evidence="11 13">
        <text>Couples ATP hydrolysis with the unwinding of duplex DNA by translocating in the 3'-5' direction.</text>
        <dbReference type="EC" id="5.6.2.4"/>
    </reaction>
</comment>
<keyword evidence="10 13" id="KW-0413">Isomerase</keyword>
<dbReference type="Gene3D" id="6.10.250.2380">
    <property type="match status" value="1"/>
</dbReference>
<keyword evidence="2 13" id="KW-0547">Nucleotide-binding</keyword>
<comment type="catalytic activity">
    <reaction evidence="12 13">
        <text>ATP + H2O = ADP + phosphate + H(+)</text>
        <dbReference type="Rhea" id="RHEA:13065"/>
        <dbReference type="ChEBI" id="CHEBI:15377"/>
        <dbReference type="ChEBI" id="CHEBI:15378"/>
        <dbReference type="ChEBI" id="CHEBI:30616"/>
        <dbReference type="ChEBI" id="CHEBI:43474"/>
        <dbReference type="ChEBI" id="CHEBI:456216"/>
        <dbReference type="EC" id="5.6.2.4"/>
    </reaction>
</comment>
<feature type="binding site" evidence="14">
    <location>
        <begin position="44"/>
        <end position="51"/>
    </location>
    <ligand>
        <name>ATP</name>
        <dbReference type="ChEBI" id="CHEBI:30616"/>
    </ligand>
</feature>
<keyword evidence="8 13" id="KW-0238">DNA-binding</keyword>
<dbReference type="HAMAP" id="MF_01451">
    <property type="entry name" value="AddA"/>
    <property type="match status" value="1"/>
</dbReference>
<dbReference type="Pfam" id="PF13361">
    <property type="entry name" value="UvrD_C"/>
    <property type="match status" value="1"/>
</dbReference>
<keyword evidence="7 13" id="KW-0067">ATP-binding</keyword>
<keyword evidence="4 13" id="KW-0378">Hydrolase</keyword>
<dbReference type="SUPFAM" id="SSF52980">
    <property type="entry name" value="Restriction endonuclease-like"/>
    <property type="match status" value="1"/>
</dbReference>
<comment type="similarity">
    <text evidence="13">Belongs to the helicase family. AddA subfamily.</text>
</comment>
<reference evidence="17 18" key="1">
    <citation type="submission" date="2023-03" db="EMBL/GenBank/DDBJ databases">
        <title>Bacillus Genome Sequencing.</title>
        <authorList>
            <person name="Dunlap C."/>
        </authorList>
    </citation>
    <scope>NUCLEOTIDE SEQUENCE [LARGE SCALE GENOMIC DNA]</scope>
    <source>
        <strain evidence="17 18">BD-525</strain>
    </source>
</reference>
<sequence>MGTVVREQRRRNILTLLPKPEGSKWSDDQWKAISETGDHILVAAAAGSGKTAVLVERIIRKIIDTEQGFSVDRLLVATFTKAAAAEMRDRIREALDQELEKDPENVHLRRQLSLLGRASITTLHSFCLEVIRRYYQLIPLDPNFRIINENEAELLRQEILEELFEEKYGIEGEGSDFIRLVDWFSGERTDDAMHLLVQKLYDFSRSHAWPDHWLRDTASAFAVPDTASLGQTAWVQSILQDARLALASAEGLLNQARGLAMAPGGPGAYVDNLNADLDMIHTMQDAMKHQPWEELYEVFQGIAFGKLKSVRKDETDPQLQERVKELREAVKKTAADLRGALFGRSSEAFLTELNEAAPLMKELAELVIQFGERYELEKRKRGAVDFSDLEHYCLRILLHSDSTPENPMPSDAAMEYREQFDEVLLDEYQDTNSVQETIVNLISRDLPGNRFMVGDVKQSIYRFRLAEPGLFLDKYRRYDSGGGSGIRIDLARNFRSRMEVVNAVNVIFRQIMNETVAEISYDQRAELVYGASFPGVEQMGEGAGTNPYEPELLLIDRAGKGSSADEEPQDGDGESLLQESEIMEMETAQLEARAIAKKIRNMMGDTAARPLLVFDKGLKEMRPVQYGDMVILLRSAYIWGPLIMEELKQLGIPAYGDQSRGYFQATEVEIMLSLLQIIDNPQQDIPLAGVLRSPIVGLTEEELAQIRLVQNGSFYDALIASVQLGESSAESKVMEEMEKAGAEAAATLEMTFHDLADSHENVGSAQVPVSDTDEGIPSKLKYKVAGFVQQLQNWRNVSRQESLGDFIWRIYRETGYLDWVGGLPGGAERQNNLKALHDRAVQYEQTTASRGLFRFLTFVSRLRDRGGDLGGGGSTEHKDNAVRIMTIHKSKGLEFPVVFLAGMSKTFNQQDLNASFLMHKELGFGPKFVDEEKRVSFPTLPNLAIRRRSQLELLAEEMRVLYVGLTRPKEKLFLIGTVKDLNKKVSSWAQVLDESEYMLPDYMLARGRSYIDWVGPALIRHHGAAKLREMMELGAAVSPVLSSDPSVWRVSVIPADELTLANLGGWEEEEESTPERKNRLEALMKRQHVDAEDGTDMLEEAEVGTRLTWQYPYGAAAKLAAKTSVSEMKKLLTLQDQPSENWIEDEKLRRELTDMNRNSSFTLPLQRPKFMEQNALTPTERGTVYHTLMQHIPLGQGNIDAEAVAETVHRLLERDLLTREQADIIQPEEVGLFFNTDVGVRLQAAEWISREMPFSYGLTAEEAHRGLFSGQPGLIEENPDLFEISLLRGETVLIQGVVDCLFRQEGKLVLVDYKTDRVLEHKGGINALTEQYIFQLDLYAKALKDILHEEISEKWLYFFDGGHAVRL</sequence>
<dbReference type="Pfam" id="PF00580">
    <property type="entry name" value="UvrD-helicase"/>
    <property type="match status" value="1"/>
</dbReference>
<evidence type="ECO:0000313" key="18">
    <source>
        <dbReference type="Proteomes" id="UP001344632"/>
    </source>
</evidence>
<dbReference type="Gene3D" id="3.40.50.300">
    <property type="entry name" value="P-loop containing nucleotide triphosphate hydrolases"/>
    <property type="match status" value="3"/>
</dbReference>
<dbReference type="InterPro" id="IPR027417">
    <property type="entry name" value="P-loop_NTPase"/>
</dbReference>
<comment type="function">
    <text evidence="13">The heterodimer acts as both an ATP-dependent DNA helicase and an ATP-dependent, dual-direction single-stranded exonuclease. Recognizes the chi site generating a DNA molecule suitable for the initiation of homologous recombination. The AddA nuclease domain is required for chi fragment generation; this subunit has the helicase and 3' -&gt; 5' nuclease activities.</text>
</comment>
<dbReference type="PROSITE" id="PS51217">
    <property type="entry name" value="UVRD_HELICASE_CTER"/>
    <property type="match status" value="1"/>
</dbReference>
<dbReference type="InterPro" id="IPR014017">
    <property type="entry name" value="DNA_helicase_UvrD-like_C"/>
</dbReference>
<keyword evidence="18" id="KW-1185">Reference proteome</keyword>
<comment type="subunit">
    <text evidence="13">Heterodimer of AddA and AddB/RexB.</text>
</comment>
<evidence type="ECO:0000256" key="7">
    <source>
        <dbReference type="ARBA" id="ARBA00022840"/>
    </source>
</evidence>
<evidence type="ECO:0000256" key="2">
    <source>
        <dbReference type="ARBA" id="ARBA00022741"/>
    </source>
</evidence>
<evidence type="ECO:0000256" key="11">
    <source>
        <dbReference type="ARBA" id="ARBA00034617"/>
    </source>
</evidence>
<organism evidence="17 18">
    <name type="scientific">Paenibacillus dokdonensis</name>
    <dbReference type="NCBI Taxonomy" id="2567944"/>
    <lineage>
        <taxon>Bacteria</taxon>
        <taxon>Bacillati</taxon>
        <taxon>Bacillota</taxon>
        <taxon>Bacilli</taxon>
        <taxon>Bacillales</taxon>
        <taxon>Paenibacillaceae</taxon>
        <taxon>Paenibacillus</taxon>
    </lineage>
</organism>
<dbReference type="EC" id="5.6.2.4" evidence="13"/>
<evidence type="ECO:0000259" key="15">
    <source>
        <dbReference type="PROSITE" id="PS51198"/>
    </source>
</evidence>
<keyword evidence="6 13" id="KW-0269">Exonuclease</keyword>
<dbReference type="Pfam" id="PF12705">
    <property type="entry name" value="PDDEXK_1"/>
    <property type="match status" value="1"/>
</dbReference>
<evidence type="ECO:0000256" key="12">
    <source>
        <dbReference type="ARBA" id="ARBA00048988"/>
    </source>
</evidence>
<dbReference type="InterPro" id="IPR000212">
    <property type="entry name" value="DNA_helicase_UvrD/REP"/>
</dbReference>
<evidence type="ECO:0000256" key="10">
    <source>
        <dbReference type="ARBA" id="ARBA00023235"/>
    </source>
</evidence>
<dbReference type="InterPro" id="IPR011604">
    <property type="entry name" value="PDDEXK-like_dom_sf"/>
</dbReference>
<dbReference type="SUPFAM" id="SSF52540">
    <property type="entry name" value="P-loop containing nucleoside triphosphate hydrolases"/>
    <property type="match status" value="1"/>
</dbReference>
<evidence type="ECO:0000256" key="14">
    <source>
        <dbReference type="PROSITE-ProRule" id="PRU00560"/>
    </source>
</evidence>
<comment type="cofactor">
    <cofactor evidence="13">
        <name>Mg(2+)</name>
        <dbReference type="ChEBI" id="CHEBI:18420"/>
    </cofactor>
</comment>
<dbReference type="NCBIfam" id="TIGR02785">
    <property type="entry name" value="addA_Gpos"/>
    <property type="match status" value="1"/>
</dbReference>
<dbReference type="GO" id="GO:0004386">
    <property type="term" value="F:helicase activity"/>
    <property type="evidence" value="ECO:0007669"/>
    <property type="project" value="UniProtKB-KW"/>
</dbReference>
<keyword evidence="5 13" id="KW-0347">Helicase</keyword>